<sequence length="100" mass="11773">MVGVLGRYLSDSRMEHWKETLIALSTMAAKFVACFEASNHRIWLQNFVTSLQVVNDIERPLKIYCDKNSTFFYFNNNRSSTKSKFIDIKFLIVEERVQNK</sequence>
<dbReference type="OrthoDB" id="1414623at2759"/>
<name>A0A371G7G8_MUCPR</name>
<comment type="caution">
    <text evidence="1">The sequence shown here is derived from an EMBL/GenBank/DDBJ whole genome shotgun (WGS) entry which is preliminary data.</text>
</comment>
<dbReference type="EMBL" id="QJKJ01006505">
    <property type="protein sequence ID" value="RDX86506.1"/>
    <property type="molecule type" value="Genomic_DNA"/>
</dbReference>
<organism evidence="1 2">
    <name type="scientific">Mucuna pruriens</name>
    <name type="common">Velvet bean</name>
    <name type="synonym">Dolichos pruriens</name>
    <dbReference type="NCBI Taxonomy" id="157652"/>
    <lineage>
        <taxon>Eukaryota</taxon>
        <taxon>Viridiplantae</taxon>
        <taxon>Streptophyta</taxon>
        <taxon>Embryophyta</taxon>
        <taxon>Tracheophyta</taxon>
        <taxon>Spermatophyta</taxon>
        <taxon>Magnoliopsida</taxon>
        <taxon>eudicotyledons</taxon>
        <taxon>Gunneridae</taxon>
        <taxon>Pentapetalae</taxon>
        <taxon>rosids</taxon>
        <taxon>fabids</taxon>
        <taxon>Fabales</taxon>
        <taxon>Fabaceae</taxon>
        <taxon>Papilionoideae</taxon>
        <taxon>50 kb inversion clade</taxon>
        <taxon>NPAAA clade</taxon>
        <taxon>indigoferoid/millettioid clade</taxon>
        <taxon>Phaseoleae</taxon>
        <taxon>Mucuna</taxon>
    </lineage>
</organism>
<keyword evidence="2" id="KW-1185">Reference proteome</keyword>
<dbReference type="AlphaFoldDB" id="A0A371G7G8"/>
<accession>A0A371G7G8</accession>
<proteinExistence type="predicted"/>
<feature type="non-terminal residue" evidence="1">
    <location>
        <position position="1"/>
    </location>
</feature>
<evidence type="ECO:0000313" key="1">
    <source>
        <dbReference type="EMBL" id="RDX86506.1"/>
    </source>
</evidence>
<dbReference type="Proteomes" id="UP000257109">
    <property type="component" value="Unassembled WGS sequence"/>
</dbReference>
<protein>
    <submittedName>
        <fullName evidence="1">Copia protein</fullName>
    </submittedName>
</protein>
<gene>
    <name evidence="1" type="primary">GIP</name>
    <name evidence="1" type="ORF">CR513_32152</name>
</gene>
<evidence type="ECO:0000313" key="2">
    <source>
        <dbReference type="Proteomes" id="UP000257109"/>
    </source>
</evidence>
<reference evidence="1" key="1">
    <citation type="submission" date="2018-05" db="EMBL/GenBank/DDBJ databases">
        <title>Draft genome of Mucuna pruriens seed.</title>
        <authorList>
            <person name="Nnadi N.E."/>
            <person name="Vos R."/>
            <person name="Hasami M.H."/>
            <person name="Devisetty U.K."/>
            <person name="Aguiy J.C."/>
        </authorList>
    </citation>
    <scope>NUCLEOTIDE SEQUENCE [LARGE SCALE GENOMIC DNA]</scope>
    <source>
        <strain evidence="1">JCA_2017</strain>
    </source>
</reference>